<accession>A0A1Y6CTE4</accession>
<dbReference type="EMBL" id="FXAM01000001">
    <property type="protein sequence ID" value="SMF93470.1"/>
    <property type="molecule type" value="Genomic_DNA"/>
</dbReference>
<gene>
    <name evidence="1" type="ORF">SAMN02949497_0752</name>
</gene>
<dbReference type="AlphaFoldDB" id="A0A1Y6CTE4"/>
<dbReference type="Proteomes" id="UP000192923">
    <property type="component" value="Unassembled WGS sequence"/>
</dbReference>
<reference evidence="1 2" key="1">
    <citation type="submission" date="2016-12" db="EMBL/GenBank/DDBJ databases">
        <authorList>
            <person name="Song W.-J."/>
            <person name="Kurnit D.M."/>
        </authorList>
    </citation>
    <scope>NUCLEOTIDE SEQUENCE [LARGE SCALE GENOMIC DNA]</scope>
    <source>
        <strain evidence="1 2">175</strain>
    </source>
</reference>
<organism evidence="1 2">
    <name type="scientific">Methylomagnum ishizawai</name>
    <dbReference type="NCBI Taxonomy" id="1760988"/>
    <lineage>
        <taxon>Bacteria</taxon>
        <taxon>Pseudomonadati</taxon>
        <taxon>Pseudomonadota</taxon>
        <taxon>Gammaproteobacteria</taxon>
        <taxon>Methylococcales</taxon>
        <taxon>Methylococcaceae</taxon>
        <taxon>Methylomagnum</taxon>
    </lineage>
</organism>
<sequence length="305" mass="33707">MIGRNRSSSTRIPAWLAAILLAAPPGYVIAEEKKPLDIRDPGADLANFPNSAFTLPRGGFYLEMAPAFFSTESSRLSAQYNWEYMLRYGLFDAVELRLYSQGFSVQGSPNSATGFSPLTLDTKIHLWDEIEAYFLPAAGLEVMVQTTWLGSSAFDAGTEPSFSFNFDQGLPWDVDLEYNLGAARFQDPDDPTDQVWDFTLSWALQRDVVEDVAVFVNGYHNASNLPRIGRLADKYVRVCPHSGPCRTEELVQQYADDAANYVQHMIGGGTLWTVDDHVAVFGNIGVGLTSSTPPVTAYFGFAWTP</sequence>
<dbReference type="InterPro" id="IPR025737">
    <property type="entry name" value="FApF"/>
</dbReference>
<keyword evidence="2" id="KW-1185">Reference proteome</keyword>
<proteinExistence type="predicted"/>
<evidence type="ECO:0000313" key="2">
    <source>
        <dbReference type="Proteomes" id="UP000192923"/>
    </source>
</evidence>
<dbReference type="OrthoDB" id="5563099at2"/>
<name>A0A1Y6CTE4_9GAMM</name>
<protein>
    <submittedName>
        <fullName evidence="1">MetA-pathway of phenol degradation</fullName>
    </submittedName>
</protein>
<dbReference type="RefSeq" id="WP_085210075.1">
    <property type="nucleotide sequence ID" value="NZ_FXAM01000001.1"/>
</dbReference>
<dbReference type="Pfam" id="PF13557">
    <property type="entry name" value="Phenol_MetA_deg"/>
    <property type="match status" value="1"/>
</dbReference>
<evidence type="ECO:0000313" key="1">
    <source>
        <dbReference type="EMBL" id="SMF93470.1"/>
    </source>
</evidence>